<dbReference type="Proteomes" id="UP000070544">
    <property type="component" value="Unassembled WGS sequence"/>
</dbReference>
<dbReference type="EMBL" id="KQ965770">
    <property type="protein sequence ID" value="KXS14242.1"/>
    <property type="molecule type" value="Genomic_DNA"/>
</dbReference>
<accession>A0A139ABN3</accession>
<proteinExistence type="predicted"/>
<name>A0A139ABN3_GONPJ</name>
<organism evidence="1 2">
    <name type="scientific">Gonapodya prolifera (strain JEL478)</name>
    <name type="common">Monoblepharis prolifera</name>
    <dbReference type="NCBI Taxonomy" id="1344416"/>
    <lineage>
        <taxon>Eukaryota</taxon>
        <taxon>Fungi</taxon>
        <taxon>Fungi incertae sedis</taxon>
        <taxon>Chytridiomycota</taxon>
        <taxon>Chytridiomycota incertae sedis</taxon>
        <taxon>Monoblepharidomycetes</taxon>
        <taxon>Monoblepharidales</taxon>
        <taxon>Gonapodyaceae</taxon>
        <taxon>Gonapodya</taxon>
    </lineage>
</organism>
<reference evidence="1 2" key="1">
    <citation type="journal article" date="2015" name="Genome Biol. Evol.">
        <title>Phylogenomic analyses indicate that early fungi evolved digesting cell walls of algal ancestors of land plants.</title>
        <authorList>
            <person name="Chang Y."/>
            <person name="Wang S."/>
            <person name="Sekimoto S."/>
            <person name="Aerts A.L."/>
            <person name="Choi C."/>
            <person name="Clum A."/>
            <person name="LaButti K.M."/>
            <person name="Lindquist E.A."/>
            <person name="Yee Ngan C."/>
            <person name="Ohm R.A."/>
            <person name="Salamov A.A."/>
            <person name="Grigoriev I.V."/>
            <person name="Spatafora J.W."/>
            <person name="Berbee M.L."/>
        </authorList>
    </citation>
    <scope>NUCLEOTIDE SEQUENCE [LARGE SCALE GENOMIC DNA]</scope>
    <source>
        <strain evidence="1 2">JEL478</strain>
    </source>
</reference>
<sequence>MGMEAGNSTVERAPDVWTCGCRAAHRRWKECRRWWTQIGPGQPWRHTKVPSPLQKTVQVSSRDAISLPRVSAHRPSATVATHYTPLSSNLALVHPPAVDIT</sequence>
<keyword evidence="2" id="KW-1185">Reference proteome</keyword>
<protein>
    <submittedName>
        <fullName evidence="1">Uncharacterized protein</fullName>
    </submittedName>
</protein>
<evidence type="ECO:0000313" key="1">
    <source>
        <dbReference type="EMBL" id="KXS14242.1"/>
    </source>
</evidence>
<gene>
    <name evidence="1" type="ORF">M427DRAFT_352204</name>
</gene>
<dbReference type="AlphaFoldDB" id="A0A139ABN3"/>
<evidence type="ECO:0000313" key="2">
    <source>
        <dbReference type="Proteomes" id="UP000070544"/>
    </source>
</evidence>